<protein>
    <recommendedName>
        <fullName evidence="8">GTPase Obg</fullName>
        <ecNumber evidence="8">3.6.5.-</ecNumber>
    </recommendedName>
    <alternativeName>
        <fullName evidence="8">GTP-binding protein Obg</fullName>
    </alternativeName>
</protein>
<feature type="binding site" evidence="8">
    <location>
        <begin position="280"/>
        <end position="283"/>
    </location>
    <ligand>
        <name>GTP</name>
        <dbReference type="ChEBI" id="CHEBI:37565"/>
    </ligand>
</feature>
<dbReference type="CDD" id="cd01898">
    <property type="entry name" value="Obg"/>
    <property type="match status" value="1"/>
</dbReference>
<dbReference type="PROSITE" id="PS51883">
    <property type="entry name" value="OBG"/>
    <property type="match status" value="1"/>
</dbReference>
<gene>
    <name evidence="12" type="primary">obgE</name>
    <name evidence="8" type="synonym">obg</name>
    <name evidence="12" type="ORF">ENO59_12220</name>
</gene>
<comment type="cofactor">
    <cofactor evidence="8">
        <name>Mg(2+)</name>
        <dbReference type="ChEBI" id="CHEBI:18420"/>
    </cofactor>
</comment>
<dbReference type="GO" id="GO:0005525">
    <property type="term" value="F:GTP binding"/>
    <property type="evidence" value="ECO:0007669"/>
    <property type="project" value="UniProtKB-UniRule"/>
</dbReference>
<dbReference type="GO" id="GO:0000287">
    <property type="term" value="F:magnesium ion binding"/>
    <property type="evidence" value="ECO:0007669"/>
    <property type="project" value="InterPro"/>
</dbReference>
<dbReference type="InterPro" id="IPR045086">
    <property type="entry name" value="OBG_GTPase"/>
</dbReference>
<dbReference type="NCBIfam" id="TIGR02729">
    <property type="entry name" value="Obg_CgtA"/>
    <property type="match status" value="1"/>
</dbReference>
<dbReference type="InterPro" id="IPR014100">
    <property type="entry name" value="GTP-bd_Obg/CgtA"/>
</dbReference>
<feature type="binding site" evidence="8">
    <location>
        <begin position="166"/>
        <end position="173"/>
    </location>
    <ligand>
        <name>GTP</name>
        <dbReference type="ChEBI" id="CHEBI:37565"/>
    </ligand>
</feature>
<dbReference type="InterPro" id="IPR006169">
    <property type="entry name" value="GTP1_OBG_dom"/>
</dbReference>
<dbReference type="InterPro" id="IPR006074">
    <property type="entry name" value="GTP1-OBG_CS"/>
</dbReference>
<dbReference type="PANTHER" id="PTHR11702">
    <property type="entry name" value="DEVELOPMENTALLY REGULATED GTP-BINDING PROTEIN-RELATED"/>
    <property type="match status" value="1"/>
</dbReference>
<keyword evidence="6 8" id="KW-0460">Magnesium</keyword>
<dbReference type="HAMAP" id="MF_01454">
    <property type="entry name" value="GTPase_Obg"/>
    <property type="match status" value="1"/>
</dbReference>
<evidence type="ECO:0000259" key="10">
    <source>
        <dbReference type="PROSITE" id="PS51710"/>
    </source>
</evidence>
<dbReference type="InterPro" id="IPR006073">
    <property type="entry name" value="GTP-bd"/>
</dbReference>
<dbReference type="AlphaFoldDB" id="A0A7V2B2U1"/>
<dbReference type="Gene3D" id="3.40.50.300">
    <property type="entry name" value="P-loop containing nucleotide triphosphate hydrolases"/>
    <property type="match status" value="1"/>
</dbReference>
<keyword evidence="5 8" id="KW-0378">Hydrolase</keyword>
<feature type="domain" description="OBG-type G" evidence="10">
    <location>
        <begin position="160"/>
        <end position="330"/>
    </location>
</feature>
<evidence type="ECO:0000256" key="8">
    <source>
        <dbReference type="HAMAP-Rule" id="MF_01454"/>
    </source>
</evidence>
<dbReference type="InterPro" id="IPR027417">
    <property type="entry name" value="P-loop_NTPase"/>
</dbReference>
<comment type="subcellular location">
    <subcellularLocation>
        <location evidence="8">Cytoplasm</location>
    </subcellularLocation>
</comment>
<evidence type="ECO:0000259" key="11">
    <source>
        <dbReference type="PROSITE" id="PS51883"/>
    </source>
</evidence>
<dbReference type="NCBIfam" id="NF008956">
    <property type="entry name" value="PRK12299.1"/>
    <property type="match status" value="1"/>
</dbReference>
<comment type="subunit">
    <text evidence="8">Monomer.</text>
</comment>
<dbReference type="InterPro" id="IPR031167">
    <property type="entry name" value="G_OBG"/>
</dbReference>
<feature type="binding site" evidence="8">
    <location>
        <position position="173"/>
    </location>
    <ligand>
        <name>Mg(2+)</name>
        <dbReference type="ChEBI" id="CHEBI:18420"/>
    </ligand>
</feature>
<feature type="region of interest" description="Disordered" evidence="9">
    <location>
        <begin position="126"/>
        <end position="146"/>
    </location>
</feature>
<dbReference type="FunFam" id="2.70.210.12:FF:000001">
    <property type="entry name" value="GTPase Obg"/>
    <property type="match status" value="1"/>
</dbReference>
<dbReference type="PIRSF" id="PIRSF002401">
    <property type="entry name" value="GTP_bd_Obg/CgtA"/>
    <property type="match status" value="1"/>
</dbReference>
<dbReference type="PANTHER" id="PTHR11702:SF31">
    <property type="entry name" value="MITOCHONDRIAL RIBOSOME-ASSOCIATED GTPASE 2"/>
    <property type="match status" value="1"/>
</dbReference>
<dbReference type="Pfam" id="PF01926">
    <property type="entry name" value="MMR_HSR1"/>
    <property type="match status" value="1"/>
</dbReference>
<evidence type="ECO:0000313" key="12">
    <source>
        <dbReference type="EMBL" id="HER97248.1"/>
    </source>
</evidence>
<evidence type="ECO:0000256" key="7">
    <source>
        <dbReference type="ARBA" id="ARBA00023134"/>
    </source>
</evidence>
<proteinExistence type="inferred from homology"/>
<feature type="binding site" evidence="8">
    <location>
        <begin position="191"/>
        <end position="195"/>
    </location>
    <ligand>
        <name>GTP</name>
        <dbReference type="ChEBI" id="CHEBI:37565"/>
    </ligand>
</feature>
<dbReference type="EMBL" id="DSGB01000007">
    <property type="protein sequence ID" value="HER97248.1"/>
    <property type="molecule type" value="Genomic_DNA"/>
</dbReference>
<keyword evidence="2 8" id="KW-0963">Cytoplasm</keyword>
<dbReference type="GO" id="GO:0042254">
    <property type="term" value="P:ribosome biogenesis"/>
    <property type="evidence" value="ECO:0007669"/>
    <property type="project" value="UniProtKB-UniRule"/>
</dbReference>
<keyword evidence="4 8" id="KW-0547">Nucleotide-binding</keyword>
<feature type="binding site" evidence="8">
    <location>
        <begin position="213"/>
        <end position="216"/>
    </location>
    <ligand>
        <name>GTP</name>
        <dbReference type="ChEBI" id="CHEBI:37565"/>
    </ligand>
</feature>
<comment type="similarity">
    <text evidence="1 8">Belongs to the TRAFAC class OBG-HflX-like GTPase superfamily. OBG GTPase family.</text>
</comment>
<comment type="function">
    <text evidence="8">An essential GTPase which binds GTP, GDP and possibly (p)ppGpp with moderate affinity, with high nucleotide exchange rates and a fairly low GTP hydrolysis rate. Plays a role in control of the cell cycle, stress response, ribosome biogenesis and in those bacteria that undergo differentiation, in morphogenesis control.</text>
</comment>
<dbReference type="Pfam" id="PF01018">
    <property type="entry name" value="GTP1_OBG"/>
    <property type="match status" value="1"/>
</dbReference>
<dbReference type="InterPro" id="IPR036726">
    <property type="entry name" value="GTP1_OBG_dom_sf"/>
</dbReference>
<dbReference type="GO" id="GO:0003924">
    <property type="term" value="F:GTPase activity"/>
    <property type="evidence" value="ECO:0007669"/>
    <property type="project" value="UniProtKB-UniRule"/>
</dbReference>
<keyword evidence="3 8" id="KW-0479">Metal-binding</keyword>
<dbReference type="NCBIfam" id="NF008955">
    <property type="entry name" value="PRK12297.1"/>
    <property type="match status" value="1"/>
</dbReference>
<accession>A0A7V2B2U1</accession>
<feature type="binding site" evidence="8">
    <location>
        <position position="193"/>
    </location>
    <ligand>
        <name>Mg(2+)</name>
        <dbReference type="ChEBI" id="CHEBI:18420"/>
    </ligand>
</feature>
<dbReference type="Gene3D" id="2.70.210.12">
    <property type="entry name" value="GTP1/OBG domain"/>
    <property type="match status" value="1"/>
</dbReference>
<reference evidence="12" key="1">
    <citation type="journal article" date="2020" name="mSystems">
        <title>Genome- and Community-Level Interaction Insights into Carbon Utilization and Element Cycling Functions of Hydrothermarchaeota in Hydrothermal Sediment.</title>
        <authorList>
            <person name="Zhou Z."/>
            <person name="Liu Y."/>
            <person name="Xu W."/>
            <person name="Pan J."/>
            <person name="Luo Z.H."/>
            <person name="Li M."/>
        </authorList>
    </citation>
    <scope>NUCLEOTIDE SEQUENCE [LARGE SCALE GENOMIC DNA]</scope>
    <source>
        <strain evidence="12">SpSt-143</strain>
    </source>
</reference>
<feature type="binding site" evidence="8">
    <location>
        <begin position="311"/>
        <end position="313"/>
    </location>
    <ligand>
        <name>GTP</name>
        <dbReference type="ChEBI" id="CHEBI:37565"/>
    </ligand>
</feature>
<dbReference type="PRINTS" id="PR00326">
    <property type="entry name" value="GTP1OBG"/>
</dbReference>
<comment type="caution">
    <text evidence="12">The sequence shown here is derived from an EMBL/GenBank/DDBJ whole genome shotgun (WGS) entry which is preliminary data.</text>
</comment>
<keyword evidence="7 8" id="KW-0342">GTP-binding</keyword>
<sequence length="342" mass="36771">MKFVDYVTITVRSGHGGAGAVAFRREKYIPKGGPAGGDGGDGGSVYLEGDPHLYTLLDLRYNRHHFAENGQPGSGKNQKGRDGRDVIIRVPLGTVARITETGEVIGEVLRPGQRLLLAKGGRGGKGNAFFRSPTNQTPRYAQPGEPGEEKHITLELKLLADVGLVGLPNAGKSTLIASISAARPKIADYPFTTLEPVLGMVYVGEFRSFVMADLPGIIEGAHEGRGLGLRFLKHIERNAVLLFVIPIVEEAVLPIYNTLLAELEAFNPALLEKPRALALTKLDLIPEAAREERIAALQAELPADLPVYPVSAVAHIGLETLKEGLWRQLQAARMAHLAEPAA</sequence>
<dbReference type="EC" id="3.6.5.-" evidence="8"/>
<feature type="domain" description="Obg" evidence="11">
    <location>
        <begin position="1"/>
        <end position="159"/>
    </location>
</feature>
<organism evidence="12">
    <name type="scientific">Rhodothermus marinus</name>
    <name type="common">Rhodothermus obamensis</name>
    <dbReference type="NCBI Taxonomy" id="29549"/>
    <lineage>
        <taxon>Bacteria</taxon>
        <taxon>Pseudomonadati</taxon>
        <taxon>Rhodothermota</taxon>
        <taxon>Rhodothermia</taxon>
        <taxon>Rhodothermales</taxon>
        <taxon>Rhodothermaceae</taxon>
        <taxon>Rhodothermus</taxon>
    </lineage>
</organism>
<dbReference type="GO" id="GO:0005737">
    <property type="term" value="C:cytoplasm"/>
    <property type="evidence" value="ECO:0007669"/>
    <property type="project" value="UniProtKB-SubCell"/>
</dbReference>
<dbReference type="GO" id="GO:0043022">
    <property type="term" value="F:ribosome binding"/>
    <property type="evidence" value="ECO:0007669"/>
    <property type="project" value="UniProtKB-ARBA"/>
</dbReference>
<dbReference type="SUPFAM" id="SSF52540">
    <property type="entry name" value="P-loop containing nucleoside triphosphate hydrolases"/>
    <property type="match status" value="1"/>
</dbReference>
<evidence type="ECO:0000256" key="6">
    <source>
        <dbReference type="ARBA" id="ARBA00022842"/>
    </source>
</evidence>
<name>A0A7V2B2U1_RHOMR</name>
<evidence type="ECO:0000256" key="4">
    <source>
        <dbReference type="ARBA" id="ARBA00022741"/>
    </source>
</evidence>
<evidence type="ECO:0000256" key="3">
    <source>
        <dbReference type="ARBA" id="ARBA00022723"/>
    </source>
</evidence>
<dbReference type="PROSITE" id="PS00905">
    <property type="entry name" value="GTP1_OBG"/>
    <property type="match status" value="1"/>
</dbReference>
<evidence type="ECO:0000256" key="9">
    <source>
        <dbReference type="SAM" id="MobiDB-lite"/>
    </source>
</evidence>
<dbReference type="SUPFAM" id="SSF82051">
    <property type="entry name" value="Obg GTP-binding protein N-terminal domain"/>
    <property type="match status" value="1"/>
</dbReference>
<dbReference type="PROSITE" id="PS51710">
    <property type="entry name" value="G_OBG"/>
    <property type="match status" value="1"/>
</dbReference>
<evidence type="ECO:0000256" key="2">
    <source>
        <dbReference type="ARBA" id="ARBA00022490"/>
    </source>
</evidence>
<evidence type="ECO:0000256" key="5">
    <source>
        <dbReference type="ARBA" id="ARBA00022801"/>
    </source>
</evidence>
<evidence type="ECO:0000256" key="1">
    <source>
        <dbReference type="ARBA" id="ARBA00007699"/>
    </source>
</evidence>